<name>A0ABQ4SZ10_9HYPH</name>
<protein>
    <submittedName>
        <fullName evidence="3">Uncharacterized protein</fullName>
    </submittedName>
</protein>
<sequence length="112" mass="12284">MPFPTLSRIGLAGLALAATPALAADFDGPYGPPRGPVPGYEAPPHRHRFTGEGFGPREGGCRTFVRRRYDEDGEPVLRRVRICDERPAFGPRHGPEGFDGPPPARPWDGPRW</sequence>
<dbReference type="Proteomes" id="UP001055102">
    <property type="component" value="Unassembled WGS sequence"/>
</dbReference>
<evidence type="ECO:0000313" key="4">
    <source>
        <dbReference type="Proteomes" id="UP001055102"/>
    </source>
</evidence>
<dbReference type="EMBL" id="BPQR01000042">
    <property type="protein sequence ID" value="GJE07148.1"/>
    <property type="molecule type" value="Genomic_DNA"/>
</dbReference>
<reference evidence="3" key="1">
    <citation type="journal article" date="2021" name="Front. Microbiol.">
        <title>Comprehensive Comparative Genomics and Phenotyping of Methylobacterium Species.</title>
        <authorList>
            <person name="Alessa O."/>
            <person name="Ogura Y."/>
            <person name="Fujitani Y."/>
            <person name="Takami H."/>
            <person name="Hayashi T."/>
            <person name="Sahin N."/>
            <person name="Tani A."/>
        </authorList>
    </citation>
    <scope>NUCLEOTIDE SEQUENCE</scope>
    <source>
        <strain evidence="3">LMG 23639</strain>
    </source>
</reference>
<evidence type="ECO:0000256" key="2">
    <source>
        <dbReference type="SAM" id="SignalP"/>
    </source>
</evidence>
<keyword evidence="2" id="KW-0732">Signal</keyword>
<gene>
    <name evidence="3" type="ORF">AOPFMNJM_2472</name>
</gene>
<feature type="region of interest" description="Disordered" evidence="1">
    <location>
        <begin position="86"/>
        <end position="112"/>
    </location>
</feature>
<proteinExistence type="predicted"/>
<evidence type="ECO:0000313" key="3">
    <source>
        <dbReference type="EMBL" id="GJE07148.1"/>
    </source>
</evidence>
<keyword evidence="4" id="KW-1185">Reference proteome</keyword>
<comment type="caution">
    <text evidence="3">The sequence shown here is derived from an EMBL/GenBank/DDBJ whole genome shotgun (WGS) entry which is preliminary data.</text>
</comment>
<reference evidence="3" key="2">
    <citation type="submission" date="2021-08" db="EMBL/GenBank/DDBJ databases">
        <authorList>
            <person name="Tani A."/>
            <person name="Ola A."/>
            <person name="Ogura Y."/>
            <person name="Katsura K."/>
            <person name="Hayashi T."/>
        </authorList>
    </citation>
    <scope>NUCLEOTIDE SEQUENCE</scope>
    <source>
        <strain evidence="3">LMG 23639</strain>
    </source>
</reference>
<organism evidence="3 4">
    <name type="scientific">Methylobacterium jeotgali</name>
    <dbReference type="NCBI Taxonomy" id="381630"/>
    <lineage>
        <taxon>Bacteria</taxon>
        <taxon>Pseudomonadati</taxon>
        <taxon>Pseudomonadota</taxon>
        <taxon>Alphaproteobacteria</taxon>
        <taxon>Hyphomicrobiales</taxon>
        <taxon>Methylobacteriaceae</taxon>
        <taxon>Methylobacterium</taxon>
    </lineage>
</organism>
<dbReference type="RefSeq" id="WP_238276191.1">
    <property type="nucleotide sequence ID" value="NZ_BPQR01000042.1"/>
</dbReference>
<evidence type="ECO:0000256" key="1">
    <source>
        <dbReference type="SAM" id="MobiDB-lite"/>
    </source>
</evidence>
<accession>A0ABQ4SZ10</accession>
<feature type="chain" id="PRO_5047243540" evidence="2">
    <location>
        <begin position="24"/>
        <end position="112"/>
    </location>
</feature>
<feature type="region of interest" description="Disordered" evidence="1">
    <location>
        <begin position="23"/>
        <end position="57"/>
    </location>
</feature>
<feature type="signal peptide" evidence="2">
    <location>
        <begin position="1"/>
        <end position="23"/>
    </location>
</feature>